<evidence type="ECO:0008006" key="6">
    <source>
        <dbReference type="Google" id="ProtNLM"/>
    </source>
</evidence>
<evidence type="ECO:0000313" key="4">
    <source>
        <dbReference type="Proteomes" id="UP000504636"/>
    </source>
</evidence>
<feature type="chain" id="PRO_5044629563" description="Apple domain-containing protein" evidence="2">
    <location>
        <begin position="21"/>
        <end position="141"/>
    </location>
</feature>
<evidence type="ECO:0000313" key="3">
    <source>
        <dbReference type="EMBL" id="KAF2816102.1"/>
    </source>
</evidence>
<keyword evidence="2" id="KW-0732">Signal</keyword>
<dbReference type="GeneID" id="54465791"/>
<dbReference type="AlphaFoldDB" id="A0A6A6Z4N6"/>
<organism evidence="3">
    <name type="scientific">Mytilinidion resinicola</name>
    <dbReference type="NCBI Taxonomy" id="574789"/>
    <lineage>
        <taxon>Eukaryota</taxon>
        <taxon>Fungi</taxon>
        <taxon>Dikarya</taxon>
        <taxon>Ascomycota</taxon>
        <taxon>Pezizomycotina</taxon>
        <taxon>Dothideomycetes</taxon>
        <taxon>Pleosporomycetidae</taxon>
        <taxon>Mytilinidiales</taxon>
        <taxon>Mytilinidiaceae</taxon>
        <taxon>Mytilinidion</taxon>
    </lineage>
</organism>
<proteinExistence type="predicted"/>
<protein>
    <recommendedName>
        <fullName evidence="6">Apple domain-containing protein</fullName>
    </recommendedName>
</protein>
<dbReference type="OrthoDB" id="424610at2759"/>
<dbReference type="RefSeq" id="XP_033583066.1">
    <property type="nucleotide sequence ID" value="XM_033724898.1"/>
</dbReference>
<keyword evidence="4" id="KW-1185">Reference proteome</keyword>
<reference evidence="3 5" key="1">
    <citation type="journal article" date="2020" name="Stud. Mycol.">
        <title>101 Dothideomycetes genomes: a test case for predicting lifestyles and emergence of pathogens.</title>
        <authorList>
            <person name="Haridas S."/>
            <person name="Albert R."/>
            <person name="Binder M."/>
            <person name="Bloem J."/>
            <person name="Labutti K."/>
            <person name="Salamov A."/>
            <person name="Andreopoulos B."/>
            <person name="Baker S."/>
            <person name="Barry K."/>
            <person name="Bills G."/>
            <person name="Bluhm B."/>
            <person name="Cannon C."/>
            <person name="Castanera R."/>
            <person name="Culley D."/>
            <person name="Daum C."/>
            <person name="Ezra D."/>
            <person name="Gonzalez J."/>
            <person name="Henrissat B."/>
            <person name="Kuo A."/>
            <person name="Liang C."/>
            <person name="Lipzen A."/>
            <person name="Lutzoni F."/>
            <person name="Magnuson J."/>
            <person name="Mondo S."/>
            <person name="Nolan M."/>
            <person name="Ohm R."/>
            <person name="Pangilinan J."/>
            <person name="Park H.-J."/>
            <person name="Ramirez L."/>
            <person name="Alfaro M."/>
            <person name="Sun H."/>
            <person name="Tritt A."/>
            <person name="Yoshinaga Y."/>
            <person name="Zwiers L.-H."/>
            <person name="Turgeon B."/>
            <person name="Goodwin S."/>
            <person name="Spatafora J."/>
            <person name="Crous P."/>
            <person name="Grigoriev I."/>
        </authorList>
    </citation>
    <scope>NUCLEOTIDE SEQUENCE</scope>
    <source>
        <strain evidence="3 5">CBS 304.34</strain>
    </source>
</reference>
<accession>A0A6A6Z4N6</accession>
<feature type="region of interest" description="Disordered" evidence="1">
    <location>
        <begin position="25"/>
        <end position="46"/>
    </location>
</feature>
<evidence type="ECO:0000256" key="1">
    <source>
        <dbReference type="SAM" id="MobiDB-lite"/>
    </source>
</evidence>
<sequence length="141" mass="15204">MCRLIHLAIFLALFTVKVASQSSSDSLDIPDRISPRPPLSPKPTCPTANGTTYTAKNGSDFRILCGLDFFLNDLHNNYASTFAACLDLCGATLGCKGVSYADITAACYMKNTTKDVPRVKSIEWSAFLVSEGDDNSTLPTN</sequence>
<feature type="signal peptide" evidence="2">
    <location>
        <begin position="1"/>
        <end position="20"/>
    </location>
</feature>
<reference evidence="5" key="3">
    <citation type="submission" date="2025-04" db="UniProtKB">
        <authorList>
            <consortium name="RefSeq"/>
        </authorList>
    </citation>
    <scope>IDENTIFICATION</scope>
    <source>
        <strain evidence="5">CBS 304.34</strain>
    </source>
</reference>
<dbReference type="Proteomes" id="UP000504636">
    <property type="component" value="Unplaced"/>
</dbReference>
<evidence type="ECO:0000313" key="5">
    <source>
        <dbReference type="RefSeq" id="XP_033583066.1"/>
    </source>
</evidence>
<gene>
    <name evidence="3 5" type="ORF">BDZ99DRAFT_514712</name>
</gene>
<name>A0A6A6Z4N6_9PEZI</name>
<evidence type="ECO:0000256" key="2">
    <source>
        <dbReference type="SAM" id="SignalP"/>
    </source>
</evidence>
<reference evidence="5" key="2">
    <citation type="submission" date="2020-04" db="EMBL/GenBank/DDBJ databases">
        <authorList>
            <consortium name="NCBI Genome Project"/>
        </authorList>
    </citation>
    <scope>NUCLEOTIDE SEQUENCE</scope>
    <source>
        <strain evidence="5">CBS 304.34</strain>
    </source>
</reference>
<dbReference type="EMBL" id="MU003693">
    <property type="protein sequence ID" value="KAF2816102.1"/>
    <property type="molecule type" value="Genomic_DNA"/>
</dbReference>
<feature type="compositionally biased region" description="Pro residues" evidence="1">
    <location>
        <begin position="35"/>
        <end position="44"/>
    </location>
</feature>
<dbReference type="Gene3D" id="3.50.4.10">
    <property type="entry name" value="Hepatocyte Growth Factor"/>
    <property type="match status" value="1"/>
</dbReference>